<keyword evidence="1" id="KW-0677">Repeat</keyword>
<dbReference type="Pfam" id="PF00041">
    <property type="entry name" value="fn3"/>
    <property type="match status" value="1"/>
</dbReference>
<reference evidence="6" key="1">
    <citation type="submission" date="2016-06" db="UniProtKB">
        <authorList>
            <consortium name="WormBaseParasite"/>
        </authorList>
    </citation>
    <scope>IDENTIFICATION</scope>
</reference>
<evidence type="ECO:0000313" key="5">
    <source>
        <dbReference type="Proteomes" id="UP000050794"/>
    </source>
</evidence>
<keyword evidence="5" id="KW-1185">Reference proteome</keyword>
<keyword evidence="2" id="KW-0472">Membrane</keyword>
<proteinExistence type="predicted"/>
<dbReference type="Proteomes" id="UP000050794">
    <property type="component" value="Unassembled WGS sequence"/>
</dbReference>
<evidence type="ECO:0000259" key="3">
    <source>
        <dbReference type="PROSITE" id="PS50853"/>
    </source>
</evidence>
<dbReference type="EMBL" id="UYWY01022929">
    <property type="protein sequence ID" value="VDM46852.1"/>
    <property type="molecule type" value="Genomic_DNA"/>
</dbReference>
<evidence type="ECO:0000256" key="1">
    <source>
        <dbReference type="ARBA" id="ARBA00022737"/>
    </source>
</evidence>
<feature type="domain" description="Fibronectin type-III" evidence="3">
    <location>
        <begin position="15"/>
        <end position="110"/>
    </location>
</feature>
<accession>A0A183V461</accession>
<dbReference type="SMART" id="SM00060">
    <property type="entry name" value="FN3"/>
    <property type="match status" value="3"/>
</dbReference>
<name>A0A183V461_TOXCA</name>
<evidence type="ECO:0000313" key="6">
    <source>
        <dbReference type="WBParaSite" id="TCNE_0001553201-mRNA-1"/>
    </source>
</evidence>
<dbReference type="SUPFAM" id="SSF49265">
    <property type="entry name" value="Fibronectin type III"/>
    <property type="match status" value="2"/>
</dbReference>
<reference evidence="4 5" key="2">
    <citation type="submission" date="2018-11" db="EMBL/GenBank/DDBJ databases">
        <authorList>
            <consortium name="Pathogen Informatics"/>
        </authorList>
    </citation>
    <scope>NUCLEOTIDE SEQUENCE [LARGE SCALE GENOMIC DNA]</scope>
</reference>
<dbReference type="PANTHER" id="PTHR46708">
    <property type="entry name" value="TENASCIN"/>
    <property type="match status" value="1"/>
</dbReference>
<dbReference type="WBParaSite" id="TCNE_0001553201-mRNA-1">
    <property type="protein sequence ID" value="TCNE_0001553201-mRNA-1"/>
    <property type="gene ID" value="TCNE_0001553201"/>
</dbReference>
<keyword evidence="2" id="KW-1133">Transmembrane helix</keyword>
<dbReference type="PROSITE" id="PS50853">
    <property type="entry name" value="FN3"/>
    <property type="match status" value="2"/>
</dbReference>
<protein>
    <submittedName>
        <fullName evidence="6">Fibronectin type-III domain-containing protein</fullName>
    </submittedName>
</protein>
<dbReference type="InterPro" id="IPR050991">
    <property type="entry name" value="ECM_Regulatory_Proteins"/>
</dbReference>
<dbReference type="CDD" id="cd00063">
    <property type="entry name" value="FN3"/>
    <property type="match status" value="1"/>
</dbReference>
<dbReference type="InterPro" id="IPR003961">
    <property type="entry name" value="FN3_dom"/>
</dbReference>
<dbReference type="InterPro" id="IPR013783">
    <property type="entry name" value="Ig-like_fold"/>
</dbReference>
<gene>
    <name evidence="4" type="ORF">TCNE_LOCUS15531</name>
</gene>
<dbReference type="InterPro" id="IPR036116">
    <property type="entry name" value="FN3_sf"/>
</dbReference>
<sequence length="407" mass="45283">MSRNEHSEYYYDDEEETHIEEIDVSNDYIHFSWVINESQKKSLTSLRLMAAAMKGSSSTSSIAVVIEPNATTYKFEGLIGNTTYRISVEGFADKRSVFYTSTLIATSLAALDWLPAPTDITLTDITSDSLEITWTTPIVASASKQAMVNQHLVSFFSVSAFEFNSVTKISTQRRRFPVRFPNTRIRLEGLLPRTVYNITIQVILYLFIRSIVLTTKMTFNMNGSKIFFIVFVFILGNKLKLSSLEAGTDFGYGSLGWAAFATLGEGQQYVLRLKSRTPNSLTLKWPISWFSAPSVPYTIRAKTLYSIDGSDKEVSVSSYSEAGRAPEFTLRNLAPGSIFNITMSTLGDVNIDFFQQFVLQSSTPTTPPPPPPPPPLSTLPSPSPFSIPPRFCAAVQSFLLSVIYLIS</sequence>
<dbReference type="PANTHER" id="PTHR46708:SF2">
    <property type="entry name" value="FIBRONECTIN TYPE-III DOMAIN-CONTAINING PROTEIN"/>
    <property type="match status" value="1"/>
</dbReference>
<dbReference type="AlphaFoldDB" id="A0A183V461"/>
<evidence type="ECO:0000256" key="2">
    <source>
        <dbReference type="SAM" id="Phobius"/>
    </source>
</evidence>
<dbReference type="Gene3D" id="2.60.40.10">
    <property type="entry name" value="Immunoglobulins"/>
    <property type="match status" value="1"/>
</dbReference>
<feature type="transmembrane region" description="Helical" evidence="2">
    <location>
        <begin position="194"/>
        <end position="213"/>
    </location>
</feature>
<keyword evidence="2" id="KW-0812">Transmembrane</keyword>
<evidence type="ECO:0000313" key="4">
    <source>
        <dbReference type="EMBL" id="VDM46852.1"/>
    </source>
</evidence>
<feature type="domain" description="Fibronectin type-III" evidence="3">
    <location>
        <begin position="116"/>
        <end position="218"/>
    </location>
</feature>
<organism evidence="5 6">
    <name type="scientific">Toxocara canis</name>
    <name type="common">Canine roundworm</name>
    <dbReference type="NCBI Taxonomy" id="6265"/>
    <lineage>
        <taxon>Eukaryota</taxon>
        <taxon>Metazoa</taxon>
        <taxon>Ecdysozoa</taxon>
        <taxon>Nematoda</taxon>
        <taxon>Chromadorea</taxon>
        <taxon>Rhabditida</taxon>
        <taxon>Spirurina</taxon>
        <taxon>Ascaridomorpha</taxon>
        <taxon>Ascaridoidea</taxon>
        <taxon>Toxocaridae</taxon>
        <taxon>Toxocara</taxon>
    </lineage>
</organism>